<accession>A0AAD6RCP5</accession>
<evidence type="ECO:0000313" key="3">
    <source>
        <dbReference type="Proteomes" id="UP001164929"/>
    </source>
</evidence>
<sequence>MSAGTNSLKLLLWNVKGELSRHLLTIVFNMLVSWRQKCLLFTLLAFIVLSSEASRLSKSNWEQMMPKKLPAPSSSPSKGTNSVSRSSLTMVKADSNLHSSDGKV</sequence>
<proteinExistence type="predicted"/>
<reference evidence="2" key="1">
    <citation type="journal article" date="2023" name="Mol. Ecol. Resour.">
        <title>Chromosome-level genome assembly of a triploid poplar Populus alba 'Berolinensis'.</title>
        <authorList>
            <person name="Chen S."/>
            <person name="Yu Y."/>
            <person name="Wang X."/>
            <person name="Wang S."/>
            <person name="Zhang T."/>
            <person name="Zhou Y."/>
            <person name="He R."/>
            <person name="Meng N."/>
            <person name="Wang Y."/>
            <person name="Liu W."/>
            <person name="Liu Z."/>
            <person name="Liu J."/>
            <person name="Guo Q."/>
            <person name="Huang H."/>
            <person name="Sederoff R.R."/>
            <person name="Wang G."/>
            <person name="Qu G."/>
            <person name="Chen S."/>
        </authorList>
    </citation>
    <scope>NUCLEOTIDE SEQUENCE</scope>
    <source>
        <strain evidence="2">SC-2020</strain>
    </source>
</reference>
<feature type="compositionally biased region" description="Polar residues" evidence="1">
    <location>
        <begin position="79"/>
        <end position="89"/>
    </location>
</feature>
<evidence type="ECO:0000256" key="1">
    <source>
        <dbReference type="SAM" id="MobiDB-lite"/>
    </source>
</evidence>
<gene>
    <name evidence="2" type="ORF">NC653_005790</name>
</gene>
<dbReference type="EMBL" id="JAQIZT010000002">
    <property type="protein sequence ID" value="KAJ7006540.1"/>
    <property type="molecule type" value="Genomic_DNA"/>
</dbReference>
<keyword evidence="3" id="KW-1185">Reference proteome</keyword>
<feature type="compositionally biased region" description="Low complexity" evidence="1">
    <location>
        <begin position="66"/>
        <end position="78"/>
    </location>
</feature>
<feature type="region of interest" description="Disordered" evidence="1">
    <location>
        <begin position="56"/>
        <end position="104"/>
    </location>
</feature>
<comment type="caution">
    <text evidence="2">The sequence shown here is derived from an EMBL/GenBank/DDBJ whole genome shotgun (WGS) entry which is preliminary data.</text>
</comment>
<dbReference type="AlphaFoldDB" id="A0AAD6RCP5"/>
<evidence type="ECO:0000313" key="2">
    <source>
        <dbReference type="EMBL" id="KAJ7006540.1"/>
    </source>
</evidence>
<organism evidence="2 3">
    <name type="scientific">Populus alba x Populus x berolinensis</name>
    <dbReference type="NCBI Taxonomy" id="444605"/>
    <lineage>
        <taxon>Eukaryota</taxon>
        <taxon>Viridiplantae</taxon>
        <taxon>Streptophyta</taxon>
        <taxon>Embryophyta</taxon>
        <taxon>Tracheophyta</taxon>
        <taxon>Spermatophyta</taxon>
        <taxon>Magnoliopsida</taxon>
        <taxon>eudicotyledons</taxon>
        <taxon>Gunneridae</taxon>
        <taxon>Pentapetalae</taxon>
        <taxon>rosids</taxon>
        <taxon>fabids</taxon>
        <taxon>Malpighiales</taxon>
        <taxon>Salicaceae</taxon>
        <taxon>Saliceae</taxon>
        <taxon>Populus</taxon>
    </lineage>
</organism>
<dbReference type="Proteomes" id="UP001164929">
    <property type="component" value="Chromosome 2"/>
</dbReference>
<name>A0AAD6RCP5_9ROSI</name>
<protein>
    <submittedName>
        <fullName evidence="2">Uncharacterized protein</fullName>
    </submittedName>
</protein>